<evidence type="ECO:0000313" key="2">
    <source>
        <dbReference type="EMBL" id="KXS30872.1"/>
    </source>
</evidence>
<evidence type="ECO:0000256" key="1">
    <source>
        <dbReference type="SAM" id="MobiDB-lite"/>
    </source>
</evidence>
<proteinExistence type="predicted"/>
<protein>
    <submittedName>
        <fullName evidence="2">Uncharacterized protein</fullName>
    </submittedName>
</protein>
<feature type="region of interest" description="Disordered" evidence="1">
    <location>
        <begin position="1"/>
        <end position="24"/>
    </location>
</feature>
<dbReference type="EMBL" id="LSLI01000127">
    <property type="protein sequence ID" value="KXS30872.1"/>
    <property type="molecule type" value="Genomic_DNA"/>
</dbReference>
<feature type="compositionally biased region" description="Polar residues" evidence="1">
    <location>
        <begin position="15"/>
        <end position="24"/>
    </location>
</feature>
<sequence length="24" mass="2675">MLSEAKIEQTEPNDETNNPLCGQL</sequence>
<dbReference type="AlphaFoldDB" id="A0A139BPI3"/>
<reference evidence="2 3" key="1">
    <citation type="submission" date="2016-02" db="EMBL/GenBank/DDBJ databases">
        <authorList>
            <person name="Wen L."/>
            <person name="He K."/>
            <person name="Yang H."/>
        </authorList>
    </citation>
    <scope>NUCLEOTIDE SEQUENCE [LARGE SCALE GENOMIC DNA]</scope>
    <source>
        <strain evidence="2">ShG14-8</strain>
    </source>
</reference>
<comment type="caution">
    <text evidence="2">The sequence shown here is derived from an EMBL/GenBank/DDBJ whole genome shotgun (WGS) entry which is preliminary data.</text>
</comment>
<evidence type="ECO:0000313" key="3">
    <source>
        <dbReference type="Proteomes" id="UP000070578"/>
    </source>
</evidence>
<organism evidence="2 3">
    <name type="scientific">Candidatus Gallionella acididurans</name>
    <dbReference type="NCBI Taxonomy" id="1796491"/>
    <lineage>
        <taxon>Bacteria</taxon>
        <taxon>Pseudomonadati</taxon>
        <taxon>Pseudomonadota</taxon>
        <taxon>Betaproteobacteria</taxon>
        <taxon>Nitrosomonadales</taxon>
        <taxon>Gallionellaceae</taxon>
        <taxon>Gallionella</taxon>
    </lineage>
</organism>
<reference evidence="2 3" key="2">
    <citation type="submission" date="2016-03" db="EMBL/GenBank/DDBJ databases">
        <title>New uncultured bacterium of the family Gallionellaceae from acid mine drainage: description and reconstruction of genome based on metagenomic analysis of microbial community.</title>
        <authorList>
            <person name="Kadnikov V."/>
            <person name="Ivasenko D."/>
            <person name="Beletsky A."/>
            <person name="Mardanov A."/>
            <person name="Danilova E."/>
            <person name="Pimenov N."/>
            <person name="Karnachuk O."/>
            <person name="Ravin N."/>
        </authorList>
    </citation>
    <scope>NUCLEOTIDE SEQUENCE [LARGE SCALE GENOMIC DNA]</scope>
    <source>
        <strain evidence="2">ShG14-8</strain>
    </source>
</reference>
<gene>
    <name evidence="2" type="ORF">AWT59_2998</name>
</gene>
<name>A0A139BPI3_9PROT</name>
<dbReference type="Proteomes" id="UP000070578">
    <property type="component" value="Unassembled WGS sequence"/>
</dbReference>
<accession>A0A139BPI3</accession>